<dbReference type="Pfam" id="PF14397">
    <property type="entry name" value="ATPgrasp_ST"/>
    <property type="match status" value="1"/>
</dbReference>
<evidence type="ECO:0000259" key="1">
    <source>
        <dbReference type="Pfam" id="PF14397"/>
    </source>
</evidence>
<sequence length="420" mass="47956">MPPWQRLRPAASIRHNTKEVILSYVGKRIRRTLQSMRLIKSTIERAKECRRLNGQTCKTVPRMLLEVYRYRKYWKFESAVDAYFEFELYSRQKSMDDVLAYVPEHAHQMLQTRSRYREYDCTAFDKRYEYLMFKAMGLPHPKVMLFTFGGTITDDCFRRLDLATATDLVMNSRVRRFFLKPAFSSGAKGTDVVSIVDGRLRRMNGAMTDLAAIVKEATELPSGYVLQCEMQNQHPLIKELSPDTVNTLRIVTHCLGAKYRILGIYLRLGRKGGSFDNANAGGVFISVDPRSFETTGGCYDKMSRTKSLGQLHPDTGAKLSGIRIPFSDEILRILDNAAIVFSENPYLGWDVAITTTGPCLIEVQLGFDVWALQVAAGRGLRDDFQYDPTKVSKQKSKWAEVGVYWKNLEDREAEARKAVS</sequence>
<dbReference type="InterPro" id="IPR039523">
    <property type="entry name" value="RimK-rel_E_lig_ATP-grasp"/>
</dbReference>
<evidence type="ECO:0000313" key="2">
    <source>
        <dbReference type="EMBL" id="MBM3331918.1"/>
    </source>
</evidence>
<organism evidence="2 3">
    <name type="scientific">candidate division WOR-3 bacterium</name>
    <dbReference type="NCBI Taxonomy" id="2052148"/>
    <lineage>
        <taxon>Bacteria</taxon>
        <taxon>Bacteria division WOR-3</taxon>
    </lineage>
</organism>
<reference evidence="2" key="1">
    <citation type="submission" date="2019-03" db="EMBL/GenBank/DDBJ databases">
        <title>Lake Tanganyika Metagenome-Assembled Genomes (MAGs).</title>
        <authorList>
            <person name="Tran P."/>
        </authorList>
    </citation>
    <scope>NUCLEOTIDE SEQUENCE</scope>
    <source>
        <strain evidence="2">K_DeepCast_150m_m2_040</strain>
    </source>
</reference>
<dbReference type="AlphaFoldDB" id="A0A938BUG1"/>
<accession>A0A938BUG1</accession>
<gene>
    <name evidence="2" type="ORF">FJY68_08740</name>
</gene>
<name>A0A938BUG1_UNCW3</name>
<comment type="caution">
    <text evidence="2">The sequence shown here is derived from an EMBL/GenBank/DDBJ whole genome shotgun (WGS) entry which is preliminary data.</text>
</comment>
<protein>
    <recommendedName>
        <fullName evidence="1">Alpha-L-glutamate ligase-related protein ATP-grasp domain-containing protein</fullName>
    </recommendedName>
</protein>
<feature type="domain" description="Alpha-L-glutamate ligase-related protein ATP-grasp" evidence="1">
    <location>
        <begin position="166"/>
        <end position="383"/>
    </location>
</feature>
<dbReference type="Proteomes" id="UP000779900">
    <property type="component" value="Unassembled WGS sequence"/>
</dbReference>
<evidence type="ECO:0000313" key="3">
    <source>
        <dbReference type="Proteomes" id="UP000779900"/>
    </source>
</evidence>
<dbReference type="EMBL" id="VGIR01000050">
    <property type="protein sequence ID" value="MBM3331918.1"/>
    <property type="molecule type" value="Genomic_DNA"/>
</dbReference>
<proteinExistence type="predicted"/>